<comment type="caution">
    <text evidence="2">The sequence shown here is derived from an EMBL/GenBank/DDBJ whole genome shotgun (WGS) entry which is preliminary data.</text>
</comment>
<dbReference type="PANTHER" id="PTHR23300:SF0">
    <property type="entry name" value="METHANETHIOL OXIDASE"/>
    <property type="match status" value="1"/>
</dbReference>
<evidence type="ECO:0000313" key="2">
    <source>
        <dbReference type="EMBL" id="HIQ29850.1"/>
    </source>
</evidence>
<dbReference type="GO" id="GO:0008430">
    <property type="term" value="F:selenium binding"/>
    <property type="evidence" value="ECO:0007669"/>
    <property type="project" value="InterPro"/>
</dbReference>
<protein>
    <submittedName>
        <fullName evidence="2">Selenium-binding protein</fullName>
    </submittedName>
</protein>
<dbReference type="InterPro" id="IPR008826">
    <property type="entry name" value="Se-bd"/>
</dbReference>
<dbReference type="AlphaFoldDB" id="A0A833EAN8"/>
<accession>A0A833EAN8</accession>
<gene>
    <name evidence="2" type="ORF">EYH45_04720</name>
</gene>
<name>A0A833EAN8_CALS0</name>
<dbReference type="Pfam" id="PF05694">
    <property type="entry name" value="SBP56"/>
    <property type="match status" value="1"/>
</dbReference>
<sequence>MAKLLPDPSLYPSPREAMKAPPEDVAYVASIYTGTGIEKPDFIAVVDVDPKSPTYGKIINRLEMPNVGDELHHFGWNACSSALCPYAKPHIERRYLIIPGLRSSRIYIVDTKQDPRNPKLEKIISPEEVTSRTGYSRLHTVHCGPDAIYISALGGQDSEGPGGILILDHYSFEVLGRWEVSRGSQYLAYDFWWHIAHDIMVTSEWTTPRYFENGVDLDALLAGKYGNKIHFWDLAKRRHVEDVELSKDDRMVLELRPYHNPTELKGFVNTVVNTKDLSSAIWLWFLEDGKWQVRKVI</sequence>
<comment type="similarity">
    <text evidence="1">Belongs to the selenium-binding protein family.</text>
</comment>
<dbReference type="PANTHER" id="PTHR23300">
    <property type="entry name" value="METHANETHIOL OXIDASE"/>
    <property type="match status" value="1"/>
</dbReference>
<dbReference type="EMBL" id="DQVM01000091">
    <property type="protein sequence ID" value="HIQ29850.1"/>
    <property type="molecule type" value="Genomic_DNA"/>
</dbReference>
<reference evidence="2" key="1">
    <citation type="journal article" date="2020" name="ISME J.">
        <title>Gammaproteobacteria mediating utilization of methyl-, sulfur- and petroleum organic compounds in deep ocean hydrothermal plumes.</title>
        <authorList>
            <person name="Zhou Z."/>
            <person name="Liu Y."/>
            <person name="Pan J."/>
            <person name="Cron B.R."/>
            <person name="Toner B.M."/>
            <person name="Anantharaman K."/>
            <person name="Breier J.A."/>
            <person name="Dick G.J."/>
            <person name="Li M."/>
        </authorList>
    </citation>
    <scope>NUCLEOTIDE SEQUENCE</scope>
    <source>
        <strain evidence="2">SZUA-1515</strain>
    </source>
</reference>
<dbReference type="Proteomes" id="UP000608579">
    <property type="component" value="Unassembled WGS sequence"/>
</dbReference>
<evidence type="ECO:0000256" key="1">
    <source>
        <dbReference type="ARBA" id="ARBA00005606"/>
    </source>
</evidence>
<organism evidence="2 3">
    <name type="scientific">Caldiarchaeum subterraneum</name>
    <dbReference type="NCBI Taxonomy" id="311458"/>
    <lineage>
        <taxon>Archaea</taxon>
        <taxon>Nitrososphaerota</taxon>
        <taxon>Candidatus Caldarchaeales</taxon>
        <taxon>Candidatus Caldarchaeaceae</taxon>
        <taxon>Candidatus Caldarchaeum</taxon>
    </lineage>
</organism>
<feature type="non-terminal residue" evidence="2">
    <location>
        <position position="297"/>
    </location>
</feature>
<evidence type="ECO:0000313" key="3">
    <source>
        <dbReference type="Proteomes" id="UP000608579"/>
    </source>
</evidence>
<proteinExistence type="inferred from homology"/>
<dbReference type="SUPFAM" id="SSF75011">
    <property type="entry name" value="3-carboxy-cis,cis-mucoante lactonizing enzyme"/>
    <property type="match status" value="1"/>
</dbReference>